<comment type="caution">
    <text evidence="1">The sequence shown here is derived from an EMBL/GenBank/DDBJ whole genome shotgun (WGS) entry which is preliminary data.</text>
</comment>
<accession>A0A843UW86</accession>
<sequence length="88" mass="9893">MRRNADLGEGLGDSLGEGLGELGLDSIGHLRLYRVDYMRLHRLCQTRLQTRDLISNEARHLTGRSTWSTGYGECTKCYHKNCLSPPGD</sequence>
<proteinExistence type="predicted"/>
<evidence type="ECO:0000313" key="1">
    <source>
        <dbReference type="EMBL" id="MQL86727.1"/>
    </source>
</evidence>
<name>A0A843UW86_COLES</name>
<dbReference type="Proteomes" id="UP000652761">
    <property type="component" value="Unassembled WGS sequence"/>
</dbReference>
<organism evidence="1 2">
    <name type="scientific">Colocasia esculenta</name>
    <name type="common">Wild taro</name>
    <name type="synonym">Arum esculentum</name>
    <dbReference type="NCBI Taxonomy" id="4460"/>
    <lineage>
        <taxon>Eukaryota</taxon>
        <taxon>Viridiplantae</taxon>
        <taxon>Streptophyta</taxon>
        <taxon>Embryophyta</taxon>
        <taxon>Tracheophyta</taxon>
        <taxon>Spermatophyta</taxon>
        <taxon>Magnoliopsida</taxon>
        <taxon>Liliopsida</taxon>
        <taxon>Araceae</taxon>
        <taxon>Aroideae</taxon>
        <taxon>Colocasieae</taxon>
        <taxon>Colocasia</taxon>
    </lineage>
</organism>
<gene>
    <name evidence="1" type="ORF">Taro_019263</name>
</gene>
<reference evidence="1" key="1">
    <citation type="submission" date="2017-07" db="EMBL/GenBank/DDBJ databases">
        <title>Taro Niue Genome Assembly and Annotation.</title>
        <authorList>
            <person name="Atibalentja N."/>
            <person name="Keating K."/>
            <person name="Fields C.J."/>
        </authorList>
    </citation>
    <scope>NUCLEOTIDE SEQUENCE</scope>
    <source>
        <strain evidence="1">Niue_2</strain>
        <tissue evidence="1">Leaf</tissue>
    </source>
</reference>
<protein>
    <submittedName>
        <fullName evidence="1">Uncharacterized protein</fullName>
    </submittedName>
</protein>
<evidence type="ECO:0000313" key="2">
    <source>
        <dbReference type="Proteomes" id="UP000652761"/>
    </source>
</evidence>
<dbReference type="EMBL" id="NMUH01000922">
    <property type="protein sequence ID" value="MQL86727.1"/>
    <property type="molecule type" value="Genomic_DNA"/>
</dbReference>
<keyword evidence="2" id="KW-1185">Reference proteome</keyword>
<dbReference type="AlphaFoldDB" id="A0A843UW86"/>